<dbReference type="EC" id="3.2.2.23" evidence="16"/>
<dbReference type="InterPro" id="IPR012319">
    <property type="entry name" value="FPG_cat"/>
</dbReference>
<dbReference type="SUPFAM" id="SSF57716">
    <property type="entry name" value="Glucocorticoid receptor-like (DNA-binding domain)"/>
    <property type="match status" value="1"/>
</dbReference>
<dbReference type="InterPro" id="IPR000214">
    <property type="entry name" value="Znf_DNA_glyclase/AP_lyase"/>
</dbReference>
<keyword evidence="20" id="KW-1185">Reference proteome</keyword>
<evidence type="ECO:0000256" key="1">
    <source>
        <dbReference type="ARBA" id="ARBA00001668"/>
    </source>
</evidence>
<dbReference type="PANTHER" id="PTHR22993">
    <property type="entry name" value="FORMAMIDOPYRIMIDINE-DNA GLYCOSYLASE"/>
    <property type="match status" value="1"/>
</dbReference>
<dbReference type="InterPro" id="IPR015887">
    <property type="entry name" value="DNA_glyclase_Znf_dom_DNA_BS"/>
</dbReference>
<evidence type="ECO:0000256" key="15">
    <source>
        <dbReference type="ARBA" id="ARBA00060177"/>
    </source>
</evidence>
<organism evidence="19 20">
    <name type="scientific">Pediococcus cellicola</name>
    <dbReference type="NCBI Taxonomy" id="319652"/>
    <lineage>
        <taxon>Bacteria</taxon>
        <taxon>Bacillati</taxon>
        <taxon>Bacillota</taxon>
        <taxon>Bacilli</taxon>
        <taxon>Lactobacillales</taxon>
        <taxon>Lactobacillaceae</taxon>
        <taxon>Pediococcus</taxon>
    </lineage>
</organism>
<accession>A0A0R2J192</accession>
<comment type="caution">
    <text evidence="16">Lacks conserved residue(s) required for the propagation of feature annotation.</text>
</comment>
<reference evidence="19 20" key="1">
    <citation type="journal article" date="2015" name="Genome Announc.">
        <title>Expanding the biotechnology potential of lactobacilli through comparative genomics of 213 strains and associated genera.</title>
        <authorList>
            <person name="Sun Z."/>
            <person name="Harris H.M."/>
            <person name="McCann A."/>
            <person name="Guo C."/>
            <person name="Argimon S."/>
            <person name="Zhang W."/>
            <person name="Yang X."/>
            <person name="Jeffery I.B."/>
            <person name="Cooney J.C."/>
            <person name="Kagawa T.F."/>
            <person name="Liu W."/>
            <person name="Song Y."/>
            <person name="Salvetti E."/>
            <person name="Wrobel A."/>
            <person name="Rasinkangas P."/>
            <person name="Parkhill J."/>
            <person name="Rea M.C."/>
            <person name="O'Sullivan O."/>
            <person name="Ritari J."/>
            <person name="Douillard F.P."/>
            <person name="Paul Ross R."/>
            <person name="Yang R."/>
            <person name="Briner A.E."/>
            <person name="Felis G.E."/>
            <person name="de Vos W.M."/>
            <person name="Barrangou R."/>
            <person name="Klaenhammer T.R."/>
            <person name="Caufield P.W."/>
            <person name="Cui Y."/>
            <person name="Zhang H."/>
            <person name="O'Toole P.W."/>
        </authorList>
    </citation>
    <scope>NUCLEOTIDE SEQUENCE [LARGE SCALE GENOMIC DNA]</scope>
    <source>
        <strain evidence="19 20">DSM 17757</strain>
    </source>
</reference>
<protein>
    <recommendedName>
        <fullName evidence="16">Formamidopyrimidine-DNA glycosylase</fullName>
        <shortName evidence="16">Fapy-DNA glycosylase</shortName>
        <ecNumber evidence="16">3.2.2.23</ecNumber>
    </recommendedName>
    <alternativeName>
        <fullName evidence="16">DNA-(apurinic or apyrimidinic site) lyase MutM</fullName>
        <shortName evidence="16">AP lyase MutM</shortName>
        <ecNumber evidence="16">4.2.99.18</ecNumber>
    </alternativeName>
</protein>
<keyword evidence="13 16" id="KW-0326">Glycosidase</keyword>
<dbReference type="NCBIfam" id="TIGR00577">
    <property type="entry name" value="fpg"/>
    <property type="match status" value="1"/>
</dbReference>
<evidence type="ECO:0000256" key="8">
    <source>
        <dbReference type="ARBA" id="ARBA00022833"/>
    </source>
</evidence>
<keyword evidence="9 16" id="KW-0238">DNA-binding</keyword>
<dbReference type="Proteomes" id="UP000051568">
    <property type="component" value="Unassembled WGS sequence"/>
</dbReference>
<evidence type="ECO:0000256" key="6">
    <source>
        <dbReference type="ARBA" id="ARBA00022771"/>
    </source>
</evidence>
<dbReference type="GO" id="GO:0003684">
    <property type="term" value="F:damaged DNA binding"/>
    <property type="evidence" value="ECO:0007669"/>
    <property type="project" value="InterPro"/>
</dbReference>
<dbReference type="GO" id="GO:0008270">
    <property type="term" value="F:zinc ion binding"/>
    <property type="evidence" value="ECO:0007669"/>
    <property type="project" value="UniProtKB-UniRule"/>
</dbReference>
<evidence type="ECO:0000313" key="19">
    <source>
        <dbReference type="EMBL" id="KRN67757.1"/>
    </source>
</evidence>
<dbReference type="EC" id="4.2.99.18" evidence="16"/>
<comment type="catalytic activity">
    <reaction evidence="1 16">
        <text>Hydrolysis of DNA containing ring-opened 7-methylguanine residues, releasing 2,6-diamino-4-hydroxy-5-(N-methyl)formamidopyrimidine.</text>
        <dbReference type="EC" id="3.2.2.23"/>
    </reaction>
</comment>
<evidence type="ECO:0000256" key="5">
    <source>
        <dbReference type="ARBA" id="ARBA00022763"/>
    </source>
</evidence>
<evidence type="ECO:0000256" key="13">
    <source>
        <dbReference type="ARBA" id="ARBA00023295"/>
    </source>
</evidence>
<dbReference type="EMBL" id="JQBR01000001">
    <property type="protein sequence ID" value="KRN67757.1"/>
    <property type="molecule type" value="Genomic_DNA"/>
</dbReference>
<evidence type="ECO:0000256" key="16">
    <source>
        <dbReference type="HAMAP-Rule" id="MF_00103"/>
    </source>
</evidence>
<feature type="active site" description="Proton donor; for delta-elimination activity" evidence="16">
    <location>
        <position position="263"/>
    </location>
</feature>
<dbReference type="AlphaFoldDB" id="A0A0R2J192"/>
<dbReference type="Pfam" id="PF06831">
    <property type="entry name" value="H2TH"/>
    <property type="match status" value="1"/>
</dbReference>
<dbReference type="SMART" id="SM00898">
    <property type="entry name" value="Fapy_DNA_glyco"/>
    <property type="match status" value="1"/>
</dbReference>
<comment type="caution">
    <text evidence="19">The sequence shown here is derived from an EMBL/GenBank/DDBJ whole genome shotgun (WGS) entry which is preliminary data.</text>
</comment>
<feature type="binding site" evidence="16">
    <location>
        <position position="92"/>
    </location>
    <ligand>
        <name>DNA</name>
        <dbReference type="ChEBI" id="CHEBI:16991"/>
    </ligand>
</feature>
<dbReference type="InterPro" id="IPR035937">
    <property type="entry name" value="FPG_N"/>
</dbReference>
<keyword evidence="5 16" id="KW-0227">DNA damage</keyword>
<dbReference type="GO" id="GO:0006284">
    <property type="term" value="P:base-excision repair"/>
    <property type="evidence" value="ECO:0007669"/>
    <property type="project" value="InterPro"/>
</dbReference>
<dbReference type="SUPFAM" id="SSF81624">
    <property type="entry name" value="N-terminal domain of MutM-like DNA repair proteins"/>
    <property type="match status" value="1"/>
</dbReference>
<dbReference type="PATRIC" id="fig|319652.3.peg.304"/>
<dbReference type="Pfam" id="PF06827">
    <property type="entry name" value="zf-FPG_IleRS"/>
    <property type="match status" value="1"/>
</dbReference>
<comment type="similarity">
    <text evidence="2 16">Belongs to the FPG family.</text>
</comment>
<proteinExistence type="inferred from homology"/>
<keyword evidence="8 16" id="KW-0862">Zinc</keyword>
<dbReference type="PROSITE" id="PS51066">
    <property type="entry name" value="ZF_FPG_2"/>
    <property type="match status" value="1"/>
</dbReference>
<dbReference type="OrthoDB" id="9800855at2"/>
<dbReference type="Gene3D" id="1.10.8.50">
    <property type="match status" value="1"/>
</dbReference>
<dbReference type="FunFam" id="3.20.190.10:FF:000001">
    <property type="entry name" value="Formamidopyrimidine-DNA glycosylase"/>
    <property type="match status" value="1"/>
</dbReference>
<name>A0A0R2J192_9LACO</name>
<dbReference type="SUPFAM" id="SSF46946">
    <property type="entry name" value="S13-like H2TH domain"/>
    <property type="match status" value="1"/>
</dbReference>
<gene>
    <name evidence="16" type="primary">mutM</name>
    <name evidence="16" type="synonym">fpg</name>
    <name evidence="19" type="ORF">IV80_GL000301</name>
</gene>
<dbReference type="CDD" id="cd08966">
    <property type="entry name" value="EcFpg-like_N"/>
    <property type="match status" value="1"/>
</dbReference>
<evidence type="ECO:0000256" key="11">
    <source>
        <dbReference type="ARBA" id="ARBA00023239"/>
    </source>
</evidence>
<dbReference type="Pfam" id="PF01149">
    <property type="entry name" value="Fapy_DNA_glyco"/>
    <property type="match status" value="1"/>
</dbReference>
<dbReference type="HAMAP" id="MF_00103">
    <property type="entry name" value="Fapy_DNA_glycosyl"/>
    <property type="match status" value="1"/>
</dbReference>
<dbReference type="FunFam" id="1.10.8.50:FF:000003">
    <property type="entry name" value="Formamidopyrimidine-DNA glycosylase"/>
    <property type="match status" value="1"/>
</dbReference>
<comment type="subunit">
    <text evidence="3 16">Monomer.</text>
</comment>
<keyword evidence="4 16" id="KW-0479">Metal-binding</keyword>
<dbReference type="NCBIfam" id="NF002211">
    <property type="entry name" value="PRK01103.1"/>
    <property type="match status" value="1"/>
</dbReference>
<dbReference type="GO" id="GO:0140078">
    <property type="term" value="F:class I DNA-(apurinic or apyrimidinic site) endonuclease activity"/>
    <property type="evidence" value="ECO:0007669"/>
    <property type="project" value="UniProtKB-EC"/>
</dbReference>
<dbReference type="InterPro" id="IPR010979">
    <property type="entry name" value="Ribosomal_uS13-like_H2TH"/>
</dbReference>
<dbReference type="GO" id="GO:0034039">
    <property type="term" value="F:8-oxo-7,8-dihydroguanine DNA N-glycosylase activity"/>
    <property type="evidence" value="ECO:0007669"/>
    <property type="project" value="TreeGrafter"/>
</dbReference>
<comment type="cofactor">
    <cofactor evidence="16">
        <name>Zn(2+)</name>
        <dbReference type="ChEBI" id="CHEBI:29105"/>
    </cofactor>
    <text evidence="16">Binds 1 zinc ion per subunit.</text>
</comment>
<dbReference type="RefSeq" id="WP_057748449.1">
    <property type="nucleotide sequence ID" value="NZ_BJVH01000001.1"/>
</dbReference>
<keyword evidence="11 16" id="KW-0456">Lyase</keyword>
<keyword evidence="12 16" id="KW-0511">Multifunctional enzyme</keyword>
<keyword evidence="10 16" id="KW-0234">DNA repair</keyword>
<dbReference type="STRING" id="319652.IV80_GL000301"/>
<comment type="catalytic activity">
    <reaction evidence="14 16">
        <text>2'-deoxyribonucleotide-(2'-deoxyribose 5'-phosphate)-2'-deoxyribonucleotide-DNA = a 3'-end 2'-deoxyribonucleotide-(2,3-dehydro-2,3-deoxyribose 5'-phosphate)-DNA + a 5'-end 5'-phospho-2'-deoxyribonucleoside-DNA + H(+)</text>
        <dbReference type="Rhea" id="RHEA:66592"/>
        <dbReference type="Rhea" id="RHEA-COMP:13180"/>
        <dbReference type="Rhea" id="RHEA-COMP:16897"/>
        <dbReference type="Rhea" id="RHEA-COMP:17067"/>
        <dbReference type="ChEBI" id="CHEBI:15378"/>
        <dbReference type="ChEBI" id="CHEBI:136412"/>
        <dbReference type="ChEBI" id="CHEBI:157695"/>
        <dbReference type="ChEBI" id="CHEBI:167181"/>
        <dbReference type="EC" id="4.2.99.18"/>
    </reaction>
</comment>
<feature type="domain" description="Formamidopyrimidine-DNA glycosylase catalytic" evidence="18">
    <location>
        <begin position="2"/>
        <end position="114"/>
    </location>
</feature>
<dbReference type="GO" id="GO:0003690">
    <property type="term" value="F:double-stranded DNA binding"/>
    <property type="evidence" value="ECO:0007669"/>
    <property type="project" value="UniProtKB-ARBA"/>
</dbReference>
<evidence type="ECO:0000256" key="14">
    <source>
        <dbReference type="ARBA" id="ARBA00044632"/>
    </source>
</evidence>
<evidence type="ECO:0000256" key="9">
    <source>
        <dbReference type="ARBA" id="ARBA00023125"/>
    </source>
</evidence>
<feature type="domain" description="FPG-type" evidence="17">
    <location>
        <begin position="239"/>
        <end position="273"/>
    </location>
</feature>
<dbReference type="PANTHER" id="PTHR22993:SF9">
    <property type="entry name" value="FORMAMIDOPYRIMIDINE-DNA GLYCOSYLASE"/>
    <property type="match status" value="1"/>
</dbReference>
<dbReference type="Gene3D" id="3.20.190.10">
    <property type="entry name" value="MutM-like, N-terminal"/>
    <property type="match status" value="1"/>
</dbReference>
<keyword evidence="6 16" id="KW-0863">Zinc-finger</keyword>
<evidence type="ECO:0000256" key="7">
    <source>
        <dbReference type="ARBA" id="ARBA00022801"/>
    </source>
</evidence>
<dbReference type="InterPro" id="IPR020629">
    <property type="entry name" value="FPG_Glyclase"/>
</dbReference>
<sequence length="279" mass="31535">MPELPEVETVRRGLEALVVGKQIQKIDVYYPKMVLPSEEIFVKSLTGKKIVAIKRRGKYLLFHFDQGIAMVSHLRMEGKYAIHDHETPLNKHDHVVFEFTDGTELRYNDTRKFGRMVVVPEGEEYTVAGLKTIGPEPTPQSLSVDYLATTMKKHHKAIKSFLLDQSMVAGLGNIYCDEVLWLAKIHPLQPTNTIPLGKIVTLRQKIFDELELAIRAKGTTVFSYLDASGHAGSFQNQLHVYQRTGLPCERCGTPIERIKVAQRGTHFCPHCQKLVAGEK</sequence>
<evidence type="ECO:0000259" key="17">
    <source>
        <dbReference type="PROSITE" id="PS51066"/>
    </source>
</evidence>
<dbReference type="SMART" id="SM01232">
    <property type="entry name" value="H2TH"/>
    <property type="match status" value="1"/>
</dbReference>
<feature type="binding site" evidence="16">
    <location>
        <position position="111"/>
    </location>
    <ligand>
        <name>DNA</name>
        <dbReference type="ChEBI" id="CHEBI:16991"/>
    </ligand>
</feature>
<keyword evidence="7 16" id="KW-0378">Hydrolase</keyword>
<evidence type="ECO:0000313" key="20">
    <source>
        <dbReference type="Proteomes" id="UP000051568"/>
    </source>
</evidence>
<dbReference type="InterPro" id="IPR015886">
    <property type="entry name" value="H2TH_FPG"/>
</dbReference>
<feature type="active site" description="Proton donor; for beta-elimination activity" evidence="16">
    <location>
        <position position="58"/>
    </location>
</feature>
<evidence type="ECO:0000256" key="2">
    <source>
        <dbReference type="ARBA" id="ARBA00009409"/>
    </source>
</evidence>
<evidence type="ECO:0000256" key="4">
    <source>
        <dbReference type="ARBA" id="ARBA00022723"/>
    </source>
</evidence>
<feature type="active site" description="Proton donor" evidence="16">
    <location>
        <position position="3"/>
    </location>
</feature>
<comment type="function">
    <text evidence="16">Involved in base excision repair of DNA damaged by oxidation or by mutagenic agents. Acts as DNA glycosylase that recognizes and removes damaged bases. Has a preference for oxidized purines, such as 7,8-dihydro-8-oxoguanine (8-oxoG). Has AP (apurinic/apyrimidinic) lyase activity and introduces nicks in the DNA strand. Cleaves the DNA backbone by beta-delta elimination to generate a single-strand break at the site of the removed base with both 3'- and 5'-phosphates.</text>
</comment>
<dbReference type="PROSITE" id="PS01242">
    <property type="entry name" value="ZF_FPG_1"/>
    <property type="match status" value="1"/>
</dbReference>
<evidence type="ECO:0000256" key="3">
    <source>
        <dbReference type="ARBA" id="ARBA00011245"/>
    </source>
</evidence>
<feature type="active site" description="Schiff-base intermediate with DNA" evidence="16">
    <location>
        <position position="2"/>
    </location>
</feature>
<evidence type="ECO:0000256" key="10">
    <source>
        <dbReference type="ARBA" id="ARBA00023204"/>
    </source>
</evidence>
<evidence type="ECO:0000259" key="18">
    <source>
        <dbReference type="PROSITE" id="PS51068"/>
    </source>
</evidence>
<dbReference type="InterPro" id="IPR010663">
    <property type="entry name" value="Znf_FPG/IleRS"/>
</dbReference>
<evidence type="ECO:0000256" key="12">
    <source>
        <dbReference type="ARBA" id="ARBA00023268"/>
    </source>
</evidence>
<dbReference type="PROSITE" id="PS51068">
    <property type="entry name" value="FPG_CAT"/>
    <property type="match status" value="1"/>
</dbReference>
<comment type="function">
    <text evidence="15">Involved in base excision repair of DNA damaged by oxidation or by mutagenic agents. Acts as a DNA glycosylase that recognizes and removes damaged bases. Has a preference for oxidized purines, such as 7,8-dihydro-8-oxoguanine (8-oxoG). Has AP (apurinic/apyrimidinic) lyase activity and introduces nicks in the DNA strand. Cleaves the DNA backbone by beta-delta elimination to generate a single-strand break at the site of the removed base with both 3'- and 5'-phosphates.</text>
</comment>